<dbReference type="InterPro" id="IPR033645">
    <property type="entry name" value="VirB9/CagX/TrbG_C"/>
</dbReference>
<sequence length="258" mass="28838">MKTIRHGMLAWSVGIACAFMGVNAQAAKNPRCVITDNRVCQLQFDPNQVYEITGVYGYATTIEFAPGERILNKAIGDSIGWQVLKFRNHLVLKPVEPDARTNLTVTTSNHVYYFRLSSSKNPERATYAVRFLYPADGNDGWSDDSGGVSEVSYSQPRMVNKNYQVSGDESAFGLQRVFDDGQFTYFLTTIGKPKPTIYIVDRDGTEALAPMRREGPYLVIEQMADRFTLRDSDRTLCVIRSQEGAVTQAQRSPWGGGH</sequence>
<keyword evidence="5" id="KW-1185">Reference proteome</keyword>
<evidence type="ECO:0000256" key="1">
    <source>
        <dbReference type="ARBA" id="ARBA00006135"/>
    </source>
</evidence>
<evidence type="ECO:0000313" key="5">
    <source>
        <dbReference type="Proteomes" id="UP000054770"/>
    </source>
</evidence>
<evidence type="ECO:0000256" key="2">
    <source>
        <dbReference type="ARBA" id="ARBA00022729"/>
    </source>
</evidence>
<dbReference type="InterPro" id="IPR038161">
    <property type="entry name" value="VirB9/CagX/TrbG_C_sf"/>
</dbReference>
<dbReference type="CDD" id="cd06911">
    <property type="entry name" value="VirB9_CagX_TrbG"/>
    <property type="match status" value="1"/>
</dbReference>
<name>A0A158JYA3_9BURK</name>
<comment type="caution">
    <text evidence="4">The sequence shown here is derived from an EMBL/GenBank/DDBJ whole genome shotgun (WGS) entry which is preliminary data.</text>
</comment>
<reference evidence="4" key="1">
    <citation type="submission" date="2016-01" db="EMBL/GenBank/DDBJ databases">
        <authorList>
            <person name="Peeters C."/>
        </authorList>
    </citation>
    <scope>NUCLEOTIDE SEQUENCE [LARGE SCALE GENOMIC DNA]</scope>
    <source>
        <strain evidence="4">LMG 22940</strain>
    </source>
</reference>
<comment type="similarity">
    <text evidence="1">Belongs to the TrbG/VirB9 family.</text>
</comment>
<dbReference type="Pfam" id="PF03524">
    <property type="entry name" value="CagX"/>
    <property type="match status" value="1"/>
</dbReference>
<feature type="chain" id="PRO_5011117562" evidence="3">
    <location>
        <begin position="27"/>
        <end position="258"/>
    </location>
</feature>
<gene>
    <name evidence="4" type="ORF">AWB68_04410</name>
</gene>
<dbReference type="RefSeq" id="WP_087646487.1">
    <property type="nucleotide sequence ID" value="NZ_FCON02000052.1"/>
</dbReference>
<evidence type="ECO:0000256" key="3">
    <source>
        <dbReference type="SAM" id="SignalP"/>
    </source>
</evidence>
<dbReference type="Gene3D" id="2.60.40.2500">
    <property type="match status" value="1"/>
</dbReference>
<evidence type="ECO:0000313" key="4">
    <source>
        <dbReference type="EMBL" id="SAL73331.1"/>
    </source>
</evidence>
<protein>
    <submittedName>
        <fullName evidence="4">Conjugal transfer protein TrbG/VirB9/CagX</fullName>
    </submittedName>
</protein>
<dbReference type="AlphaFoldDB" id="A0A158JYA3"/>
<dbReference type="Proteomes" id="UP000054770">
    <property type="component" value="Unassembled WGS sequence"/>
</dbReference>
<proteinExistence type="inferred from homology"/>
<feature type="signal peptide" evidence="3">
    <location>
        <begin position="1"/>
        <end position="26"/>
    </location>
</feature>
<dbReference type="InterPro" id="IPR010258">
    <property type="entry name" value="Conjugal_tfr_TrbG/VirB9/CagX"/>
</dbReference>
<organism evidence="4 5">
    <name type="scientific">Caballeronia choica</name>
    <dbReference type="NCBI Taxonomy" id="326476"/>
    <lineage>
        <taxon>Bacteria</taxon>
        <taxon>Pseudomonadati</taxon>
        <taxon>Pseudomonadota</taxon>
        <taxon>Betaproteobacteria</taxon>
        <taxon>Burkholderiales</taxon>
        <taxon>Burkholderiaceae</taxon>
        <taxon>Caballeronia</taxon>
    </lineage>
</organism>
<dbReference type="OrthoDB" id="9773431at2"/>
<dbReference type="PROSITE" id="PS51257">
    <property type="entry name" value="PROKAR_LIPOPROTEIN"/>
    <property type="match status" value="1"/>
</dbReference>
<keyword evidence="2 3" id="KW-0732">Signal</keyword>
<dbReference type="EMBL" id="FCON02000052">
    <property type="protein sequence ID" value="SAL73331.1"/>
    <property type="molecule type" value="Genomic_DNA"/>
</dbReference>
<accession>A0A158JYA3</accession>